<dbReference type="GO" id="GO:0046854">
    <property type="term" value="P:phosphatidylinositol phosphate biosynthetic process"/>
    <property type="evidence" value="ECO:0007669"/>
    <property type="project" value="InterPro"/>
</dbReference>
<evidence type="ECO:0000256" key="1">
    <source>
        <dbReference type="ARBA" id="ARBA00001946"/>
    </source>
</evidence>
<dbReference type="PANTHER" id="PTHR20854:SF4">
    <property type="entry name" value="INOSITOL-1-MONOPHOSPHATASE-RELATED"/>
    <property type="match status" value="1"/>
</dbReference>
<dbReference type="Gene3D" id="3.30.540.10">
    <property type="entry name" value="Fructose-1,6-Bisphosphatase, subunit A, domain 1"/>
    <property type="match status" value="1"/>
</dbReference>
<gene>
    <name evidence="5" type="ORF">UFOPK1722_01315</name>
</gene>
<organism evidence="5">
    <name type="scientific">freshwater metagenome</name>
    <dbReference type="NCBI Taxonomy" id="449393"/>
    <lineage>
        <taxon>unclassified sequences</taxon>
        <taxon>metagenomes</taxon>
        <taxon>ecological metagenomes</taxon>
    </lineage>
</organism>
<dbReference type="PROSITE" id="PS00630">
    <property type="entry name" value="IMP_2"/>
    <property type="match status" value="1"/>
</dbReference>
<dbReference type="InterPro" id="IPR020583">
    <property type="entry name" value="Inositol_monoP_metal-BS"/>
</dbReference>
<evidence type="ECO:0000256" key="3">
    <source>
        <dbReference type="ARBA" id="ARBA00022801"/>
    </source>
</evidence>
<keyword evidence="2" id="KW-0479">Metal-binding</keyword>
<comment type="cofactor">
    <cofactor evidence="1">
        <name>Mg(2+)</name>
        <dbReference type="ChEBI" id="CHEBI:18420"/>
    </cofactor>
</comment>
<sequence>MSSLDALQDELALAIRVADAADAMSLPYFEKRTFTLSHKADHSEVTEADRNTETVITDLLANARPRHAIYGEEHGTIGDADSTWTWVIDPIDGTSNFVRGVPVWATLIALVHREHGPLLGVVSAPAMGRRWWGGHGLGAFANGRPIRVSDVESVHEAQVSVTFNKGWDEAGRTEDLVRLQQSAYRARGYGDFWQHMLVAEGAVDIAVDAIGLAPYDNAAVQAVVEAAGGTHTDRFGRRDYTGNSAISTNGRLHSAVVGILGA</sequence>
<dbReference type="Pfam" id="PF00459">
    <property type="entry name" value="Inositol_P"/>
    <property type="match status" value="1"/>
</dbReference>
<protein>
    <submittedName>
        <fullName evidence="5">Unannotated protein</fullName>
    </submittedName>
</protein>
<evidence type="ECO:0000256" key="2">
    <source>
        <dbReference type="ARBA" id="ARBA00022723"/>
    </source>
</evidence>
<dbReference type="PROSITE" id="PS00629">
    <property type="entry name" value="IMP_1"/>
    <property type="match status" value="1"/>
</dbReference>
<proteinExistence type="predicted"/>
<dbReference type="PRINTS" id="PR00377">
    <property type="entry name" value="IMPHPHTASES"/>
</dbReference>
<evidence type="ECO:0000256" key="4">
    <source>
        <dbReference type="ARBA" id="ARBA00022842"/>
    </source>
</evidence>
<dbReference type="AlphaFoldDB" id="A0A6J6F9L6"/>
<dbReference type="GO" id="GO:0008934">
    <property type="term" value="F:inositol monophosphate 1-phosphatase activity"/>
    <property type="evidence" value="ECO:0007669"/>
    <property type="project" value="TreeGrafter"/>
</dbReference>
<dbReference type="GO" id="GO:0007165">
    <property type="term" value="P:signal transduction"/>
    <property type="evidence" value="ECO:0007669"/>
    <property type="project" value="TreeGrafter"/>
</dbReference>
<dbReference type="PANTHER" id="PTHR20854">
    <property type="entry name" value="INOSITOL MONOPHOSPHATASE"/>
    <property type="match status" value="1"/>
</dbReference>
<dbReference type="FunFam" id="3.30.540.10:FF:000003">
    <property type="entry name" value="Inositol-1-monophosphatase"/>
    <property type="match status" value="1"/>
</dbReference>
<evidence type="ECO:0000313" key="5">
    <source>
        <dbReference type="EMBL" id="CAB4585400.1"/>
    </source>
</evidence>
<keyword evidence="4" id="KW-0460">Magnesium</keyword>
<dbReference type="EMBL" id="CAEZTS010000123">
    <property type="protein sequence ID" value="CAB4585400.1"/>
    <property type="molecule type" value="Genomic_DNA"/>
</dbReference>
<reference evidence="5" key="1">
    <citation type="submission" date="2020-05" db="EMBL/GenBank/DDBJ databases">
        <authorList>
            <person name="Chiriac C."/>
            <person name="Salcher M."/>
            <person name="Ghai R."/>
            <person name="Kavagutti S V."/>
        </authorList>
    </citation>
    <scope>NUCLEOTIDE SEQUENCE</scope>
</reference>
<keyword evidence="3" id="KW-0378">Hydrolase</keyword>
<accession>A0A6J6F9L6</accession>
<name>A0A6J6F9L6_9ZZZZ</name>
<dbReference type="InterPro" id="IPR020550">
    <property type="entry name" value="Inositol_monophosphatase_CS"/>
</dbReference>
<dbReference type="Gene3D" id="3.40.190.80">
    <property type="match status" value="1"/>
</dbReference>
<dbReference type="InterPro" id="IPR000760">
    <property type="entry name" value="Inositol_monophosphatase-like"/>
</dbReference>
<dbReference type="SUPFAM" id="SSF56655">
    <property type="entry name" value="Carbohydrate phosphatase"/>
    <property type="match status" value="1"/>
</dbReference>
<dbReference type="GO" id="GO:0006020">
    <property type="term" value="P:inositol metabolic process"/>
    <property type="evidence" value="ECO:0007669"/>
    <property type="project" value="TreeGrafter"/>
</dbReference>
<dbReference type="GO" id="GO:0046872">
    <property type="term" value="F:metal ion binding"/>
    <property type="evidence" value="ECO:0007669"/>
    <property type="project" value="UniProtKB-KW"/>
</dbReference>